<evidence type="ECO:0000256" key="7">
    <source>
        <dbReference type="RuleBase" id="RU363059"/>
    </source>
</evidence>
<dbReference type="SUPFAM" id="SSF144091">
    <property type="entry name" value="Rhomboid-like"/>
    <property type="match status" value="1"/>
</dbReference>
<dbReference type="GO" id="GO:0006950">
    <property type="term" value="P:response to stress"/>
    <property type="evidence" value="ECO:0007669"/>
    <property type="project" value="UniProtKB-ARBA"/>
</dbReference>
<evidence type="ECO:0000256" key="2">
    <source>
        <dbReference type="ARBA" id="ARBA00008917"/>
    </source>
</evidence>
<protein>
    <recommendedName>
        <fullName evidence="7">Derlin</fullName>
    </recommendedName>
</protein>
<evidence type="ECO:0000256" key="5">
    <source>
        <dbReference type="ARBA" id="ARBA00022989"/>
    </source>
</evidence>
<feature type="transmembrane region" description="Helical" evidence="7">
    <location>
        <begin position="95"/>
        <end position="112"/>
    </location>
</feature>
<dbReference type="OMA" id="FKSQYWR"/>
<proteinExistence type="inferred from homology"/>
<comment type="similarity">
    <text evidence="2 7">Belongs to the derlin family.</text>
</comment>
<feature type="transmembrane region" description="Helical" evidence="7">
    <location>
        <begin position="119"/>
        <end position="137"/>
    </location>
</feature>
<dbReference type="OrthoDB" id="1716531at2759"/>
<dbReference type="InterPro" id="IPR007599">
    <property type="entry name" value="DER1"/>
</dbReference>
<sequence length="214" mass="24852">MNHLIENQLLNTPITWTICGLIGILGVLHSLEIIHPIYLILSPSLVMREQQYWRLFTSFFYVGPISFRFVIDIQWLYIVSSHMESRYFVGKPLDYLFLLVVTFAILLILRFTSIIDIPFLSSLFTVVLTYLTCRVWGDMQVAMIGALAIPMRFLPYIYMAVNVISSDGTSEMIGYCVGHVLWYFLEVFPRITGYHLLSIQRLYNRVYATRALEA</sequence>
<evidence type="ECO:0000313" key="9">
    <source>
        <dbReference type="Proteomes" id="UP000038009"/>
    </source>
</evidence>
<keyword evidence="6 7" id="KW-0472">Membrane</keyword>
<feature type="transmembrane region" description="Helical" evidence="7">
    <location>
        <begin position="53"/>
        <end position="75"/>
    </location>
</feature>
<evidence type="ECO:0000256" key="6">
    <source>
        <dbReference type="ARBA" id="ARBA00023136"/>
    </source>
</evidence>
<keyword evidence="3 7" id="KW-0812">Transmembrane</keyword>
<dbReference type="GO" id="GO:0005789">
    <property type="term" value="C:endoplasmic reticulum membrane"/>
    <property type="evidence" value="ECO:0007669"/>
    <property type="project" value="UniProtKB-SubCell"/>
</dbReference>
<evidence type="ECO:0000256" key="3">
    <source>
        <dbReference type="ARBA" id="ARBA00022692"/>
    </source>
</evidence>
<comment type="subcellular location">
    <subcellularLocation>
        <location evidence="1 7">Endoplasmic reticulum membrane</location>
        <topology evidence="1 7">Multi-pass membrane protein</topology>
    </subcellularLocation>
</comment>
<comment type="caution">
    <text evidence="8">The sequence shown here is derived from an EMBL/GenBank/DDBJ whole genome shotgun (WGS) entry which is preliminary data.</text>
</comment>
<feature type="transmembrane region" description="Helical" evidence="7">
    <location>
        <begin position="143"/>
        <end position="164"/>
    </location>
</feature>
<evidence type="ECO:0000256" key="4">
    <source>
        <dbReference type="ARBA" id="ARBA00022824"/>
    </source>
</evidence>
<dbReference type="Pfam" id="PF04511">
    <property type="entry name" value="DER1"/>
    <property type="match status" value="1"/>
</dbReference>
<name>A0A0N1PDU1_LEPSE</name>
<dbReference type="EMBL" id="LJSK01000022">
    <property type="protein sequence ID" value="KPI89512.1"/>
    <property type="molecule type" value="Genomic_DNA"/>
</dbReference>
<feature type="transmembrane region" description="Helical" evidence="7">
    <location>
        <begin position="14"/>
        <end position="41"/>
    </location>
</feature>
<keyword evidence="5 7" id="KW-1133">Transmembrane helix</keyword>
<dbReference type="VEuPathDB" id="TriTrypDB:Lsey_0022_0330"/>
<gene>
    <name evidence="8" type="ORF">ABL78_1388</name>
</gene>
<dbReference type="AlphaFoldDB" id="A0A0N1PDU1"/>
<comment type="function">
    <text evidence="7">May be involved in the degradation of misfolded endoplasmic reticulum (ER) luminal proteins.</text>
</comment>
<organism evidence="8 9">
    <name type="scientific">Leptomonas seymouri</name>
    <dbReference type="NCBI Taxonomy" id="5684"/>
    <lineage>
        <taxon>Eukaryota</taxon>
        <taxon>Discoba</taxon>
        <taxon>Euglenozoa</taxon>
        <taxon>Kinetoplastea</taxon>
        <taxon>Metakinetoplastina</taxon>
        <taxon>Trypanosomatida</taxon>
        <taxon>Trypanosomatidae</taxon>
        <taxon>Leishmaniinae</taxon>
        <taxon>Leptomonas</taxon>
    </lineage>
</organism>
<keyword evidence="9" id="KW-1185">Reference proteome</keyword>
<evidence type="ECO:0000313" key="8">
    <source>
        <dbReference type="EMBL" id="KPI89512.1"/>
    </source>
</evidence>
<evidence type="ECO:0000256" key="1">
    <source>
        <dbReference type="ARBA" id="ARBA00004477"/>
    </source>
</evidence>
<keyword evidence="4 7" id="KW-0256">Endoplasmic reticulum</keyword>
<dbReference type="InterPro" id="IPR035952">
    <property type="entry name" value="Rhomboid-like_sf"/>
</dbReference>
<accession>A0A0N1PDU1</accession>
<reference evidence="8 9" key="1">
    <citation type="journal article" date="2015" name="PLoS Pathog.">
        <title>Leptomonas seymouri: Adaptations to the Dixenous Life Cycle Analyzed by Genome Sequencing, Transcriptome Profiling and Co-infection with Leishmania donovani.</title>
        <authorList>
            <person name="Kraeva N."/>
            <person name="Butenko A."/>
            <person name="Hlavacova J."/>
            <person name="Kostygov A."/>
            <person name="Myskova J."/>
            <person name="Grybchuk D."/>
            <person name="Lestinova T."/>
            <person name="Votypka J."/>
            <person name="Volf P."/>
            <person name="Opperdoes F."/>
            <person name="Flegontov P."/>
            <person name="Lukes J."/>
            <person name="Yurchenko V."/>
        </authorList>
    </citation>
    <scope>NUCLEOTIDE SEQUENCE [LARGE SCALE GENOMIC DNA]</scope>
    <source>
        <strain evidence="8 9">ATCC 30220</strain>
    </source>
</reference>
<dbReference type="Proteomes" id="UP000038009">
    <property type="component" value="Unassembled WGS sequence"/>
</dbReference>
<dbReference type="PANTHER" id="PTHR11009">
    <property type="entry name" value="DER1-LIKE PROTEIN, DERLIN"/>
    <property type="match status" value="1"/>
</dbReference>